<dbReference type="Proteomes" id="UP000031972">
    <property type="component" value="Unassembled WGS sequence"/>
</dbReference>
<dbReference type="OrthoDB" id="9783299at2"/>
<dbReference type="Pfam" id="PF14344">
    <property type="entry name" value="DUF4397"/>
    <property type="match status" value="1"/>
</dbReference>
<feature type="signal peptide" evidence="2">
    <location>
        <begin position="1"/>
        <end position="26"/>
    </location>
</feature>
<keyword evidence="2" id="KW-0732">Signal</keyword>
<keyword evidence="5" id="KW-1185">Reference proteome</keyword>
<feature type="domain" description="DUF4397" evidence="3">
    <location>
        <begin position="34"/>
        <end position="146"/>
    </location>
</feature>
<keyword evidence="1" id="KW-1133">Transmembrane helix</keyword>
<evidence type="ECO:0000259" key="3">
    <source>
        <dbReference type="Pfam" id="PF14344"/>
    </source>
</evidence>
<evidence type="ECO:0000313" key="4">
    <source>
        <dbReference type="EMBL" id="KIL47488.1"/>
    </source>
</evidence>
<organism evidence="4 5">
    <name type="scientific">Jeotgalibacillus campisalis</name>
    <dbReference type="NCBI Taxonomy" id="220754"/>
    <lineage>
        <taxon>Bacteria</taxon>
        <taxon>Bacillati</taxon>
        <taxon>Bacillota</taxon>
        <taxon>Bacilli</taxon>
        <taxon>Bacillales</taxon>
        <taxon>Caryophanaceae</taxon>
        <taxon>Jeotgalibacillus</taxon>
    </lineage>
</organism>
<evidence type="ECO:0000256" key="1">
    <source>
        <dbReference type="SAM" id="Phobius"/>
    </source>
</evidence>
<evidence type="ECO:0000256" key="2">
    <source>
        <dbReference type="SAM" id="SignalP"/>
    </source>
</evidence>
<feature type="chain" id="PRO_5002169678" description="DUF4397 domain-containing protein" evidence="2">
    <location>
        <begin position="27"/>
        <end position="268"/>
    </location>
</feature>
<name>A0A0C2VU29_9BACL</name>
<keyword evidence="1" id="KW-0812">Transmembrane</keyword>
<dbReference type="AlphaFoldDB" id="A0A0C2VU29"/>
<dbReference type="PATRIC" id="fig|220754.4.peg.1675"/>
<gene>
    <name evidence="4" type="ORF">KR50_16550</name>
</gene>
<dbReference type="InterPro" id="IPR025510">
    <property type="entry name" value="DUF4397"/>
</dbReference>
<evidence type="ECO:0000313" key="5">
    <source>
        <dbReference type="Proteomes" id="UP000031972"/>
    </source>
</evidence>
<sequence length="268" mass="28131">MDLKKLFTSLLAAVMMLALMGGAALADDHKGEGWVRVLHASPDAPAVDVYVNGEAVVEGADFKAYTDYLALPAGEHEVEIYPAGDQETAVISETLTVEAGSYYTASAINFLDSIELNVTQDDLMIEEGMVKVRAGHFSPDAPTVDVGLVGGDAVFSGASFPAVTDFAELPADTYDLEVRTPEGDQVIDLSGTALEEGMAYSVYAVNTLDSIEALVLTAPASEAMPSKMPEAGFGGAAEQTNSVLPYAMTLALLSGVIAFAVLRKRVLN</sequence>
<accession>A0A0C2VU29</accession>
<feature type="transmembrane region" description="Helical" evidence="1">
    <location>
        <begin position="243"/>
        <end position="262"/>
    </location>
</feature>
<keyword evidence="1" id="KW-0472">Membrane</keyword>
<comment type="caution">
    <text evidence="4">The sequence shown here is derived from an EMBL/GenBank/DDBJ whole genome shotgun (WGS) entry which is preliminary data.</text>
</comment>
<reference evidence="4" key="1">
    <citation type="submission" date="2015-01" db="EMBL/GenBank/DDBJ databases">
        <title>Jeotgalibacillus campisalis genome sequencing.</title>
        <authorList>
            <person name="Goh K.M."/>
            <person name="Chan K.-G."/>
            <person name="Yaakop A.S."/>
            <person name="Ee R."/>
            <person name="Gan H.M."/>
            <person name="Chan C.S."/>
        </authorList>
    </citation>
    <scope>NUCLEOTIDE SEQUENCE [LARGE SCALE GENOMIC DNA]</scope>
    <source>
        <strain evidence="4">SF-57</strain>
    </source>
</reference>
<dbReference type="EMBL" id="JXRR01000014">
    <property type="protein sequence ID" value="KIL47488.1"/>
    <property type="molecule type" value="Genomic_DNA"/>
</dbReference>
<protein>
    <recommendedName>
        <fullName evidence="3">DUF4397 domain-containing protein</fullName>
    </recommendedName>
</protein>
<proteinExistence type="predicted"/>
<dbReference type="RefSeq" id="WP_041057088.1">
    <property type="nucleotide sequence ID" value="NZ_JXRR01000014.1"/>
</dbReference>